<accession>A0A0G4NNV9</accession>
<feature type="compositionally biased region" description="Low complexity" evidence="1">
    <location>
        <begin position="43"/>
        <end position="53"/>
    </location>
</feature>
<sequence>MPMLRQVANPRFHSSPAPAKLAKYLHPRRQVSPRERSSPPSEPAATGAAALPPLRNPFPAVFRVPNIPRRPELPSLRRDVRPAPSTRRPALTWWESGIMQHHHSLTASHGGPEGEPAALAVPVPVPVLVPGVRRRRRRQSVTTHGSA</sequence>
<dbReference type="Proteomes" id="UP000045706">
    <property type="component" value="Unassembled WGS sequence"/>
</dbReference>
<feature type="region of interest" description="Disordered" evidence="1">
    <location>
        <begin position="1"/>
        <end position="86"/>
    </location>
</feature>
<gene>
    <name evidence="2" type="ORF">BN1723_001366</name>
</gene>
<evidence type="ECO:0000256" key="1">
    <source>
        <dbReference type="SAM" id="MobiDB-lite"/>
    </source>
</evidence>
<dbReference type="EMBL" id="CVQI01037272">
    <property type="protein sequence ID" value="CRK48109.1"/>
    <property type="molecule type" value="Genomic_DNA"/>
</dbReference>
<reference evidence="3" key="1">
    <citation type="submission" date="2015-05" db="EMBL/GenBank/DDBJ databases">
        <authorList>
            <person name="Fogelqvist Johan"/>
        </authorList>
    </citation>
    <scope>NUCLEOTIDE SEQUENCE [LARGE SCALE GENOMIC DNA]</scope>
</reference>
<proteinExistence type="predicted"/>
<evidence type="ECO:0000313" key="3">
    <source>
        <dbReference type="Proteomes" id="UP000045706"/>
    </source>
</evidence>
<protein>
    <submittedName>
        <fullName evidence="2">Uncharacterized protein</fullName>
    </submittedName>
</protein>
<organism evidence="2 3">
    <name type="scientific">Verticillium longisporum</name>
    <name type="common">Verticillium dahliae var. longisporum</name>
    <dbReference type="NCBI Taxonomy" id="100787"/>
    <lineage>
        <taxon>Eukaryota</taxon>
        <taxon>Fungi</taxon>
        <taxon>Dikarya</taxon>
        <taxon>Ascomycota</taxon>
        <taxon>Pezizomycotina</taxon>
        <taxon>Sordariomycetes</taxon>
        <taxon>Hypocreomycetidae</taxon>
        <taxon>Glomerellales</taxon>
        <taxon>Plectosphaerellaceae</taxon>
        <taxon>Verticillium</taxon>
    </lineage>
</organism>
<dbReference type="AlphaFoldDB" id="A0A0G4NNV9"/>
<name>A0A0G4NNV9_VERLO</name>
<feature type="compositionally biased region" description="Basic and acidic residues" evidence="1">
    <location>
        <begin position="69"/>
        <end position="81"/>
    </location>
</feature>
<evidence type="ECO:0000313" key="2">
    <source>
        <dbReference type="EMBL" id="CRK48109.1"/>
    </source>
</evidence>